<keyword evidence="3" id="KW-1185">Reference proteome</keyword>
<accession>E2ZCI4</accession>
<dbReference type="Proteomes" id="UP000003195">
    <property type="component" value="Unassembled WGS sequence"/>
</dbReference>
<proteinExistence type="predicted"/>
<reference evidence="2 3" key="1">
    <citation type="submission" date="2010-08" db="EMBL/GenBank/DDBJ databases">
        <authorList>
            <person name="Weinstock G."/>
            <person name="Sodergren E."/>
            <person name="Clifton S."/>
            <person name="Fulton L."/>
            <person name="Fulton B."/>
            <person name="Courtney L."/>
            <person name="Fronick C."/>
            <person name="Harrison M."/>
            <person name="Strong C."/>
            <person name="Farmer C."/>
            <person name="Delahaunty K."/>
            <person name="Markovic C."/>
            <person name="Hall O."/>
            <person name="Minx P."/>
            <person name="Tomlinson C."/>
            <person name="Mitreva M."/>
            <person name="Hou S."/>
            <person name="Chen J."/>
            <person name="Wollam A."/>
            <person name="Pepin K.H."/>
            <person name="Johnson M."/>
            <person name="Bhonagiri V."/>
            <person name="Zhang X."/>
            <person name="Suruliraj S."/>
            <person name="Warren W."/>
            <person name="Chinwalla A."/>
            <person name="Mardis E.R."/>
            <person name="Wilson R.K."/>
        </authorList>
    </citation>
    <scope>NUCLEOTIDE SEQUENCE [LARGE SCALE GENOMIC DNA]</scope>
    <source>
        <strain evidence="2 3">F0359</strain>
    </source>
</reference>
<evidence type="ECO:0000313" key="3">
    <source>
        <dbReference type="Proteomes" id="UP000003195"/>
    </source>
</evidence>
<dbReference type="EMBL" id="AECS01000037">
    <property type="protein sequence ID" value="EFQ04171.1"/>
    <property type="molecule type" value="Genomic_DNA"/>
</dbReference>
<keyword evidence="1" id="KW-0472">Membrane</keyword>
<name>E2ZCI4_9FIRM</name>
<comment type="caution">
    <text evidence="2">The sequence shown here is derived from an EMBL/GenBank/DDBJ whole genome shotgun (WGS) entry which is preliminary data.</text>
</comment>
<gene>
    <name evidence="2" type="ORF">HMPREF9429_01356</name>
</gene>
<dbReference type="eggNOG" id="ENOG5033I11">
    <property type="taxonomic scope" value="Bacteria"/>
</dbReference>
<feature type="transmembrane region" description="Helical" evidence="1">
    <location>
        <begin position="61"/>
        <end position="86"/>
    </location>
</feature>
<protein>
    <submittedName>
        <fullName evidence="2">Uncharacterized protein</fullName>
    </submittedName>
</protein>
<organism evidence="2 3">
    <name type="scientific">Megasphaera micronuciformis F0359</name>
    <dbReference type="NCBI Taxonomy" id="706434"/>
    <lineage>
        <taxon>Bacteria</taxon>
        <taxon>Bacillati</taxon>
        <taxon>Bacillota</taxon>
        <taxon>Negativicutes</taxon>
        <taxon>Veillonellales</taxon>
        <taxon>Veillonellaceae</taxon>
        <taxon>Megasphaera</taxon>
    </lineage>
</organism>
<dbReference type="HOGENOM" id="CLU_2437372_0_0_9"/>
<feature type="transmembrane region" description="Helical" evidence="1">
    <location>
        <begin position="37"/>
        <end position="55"/>
    </location>
</feature>
<dbReference type="AlphaFoldDB" id="E2ZCI4"/>
<evidence type="ECO:0000256" key="1">
    <source>
        <dbReference type="SAM" id="Phobius"/>
    </source>
</evidence>
<evidence type="ECO:0000313" key="2">
    <source>
        <dbReference type="EMBL" id="EFQ04171.1"/>
    </source>
</evidence>
<keyword evidence="1" id="KW-1133">Transmembrane helix</keyword>
<keyword evidence="1" id="KW-0812">Transmembrane</keyword>
<dbReference type="STRING" id="706434.HMPREF9429_01356"/>
<sequence>MPFELNSSLMKCLSLVNLRNILSLKGKAPMDKFKKHIFFIAALLVLVFILIPFFGKLFLYAAAYVIWGIMAFFVGNVPLSDVLSWWQDLL</sequence>